<keyword evidence="5" id="KW-1185">Reference proteome</keyword>
<keyword evidence="2" id="KW-0560">Oxidoreductase</keyword>
<evidence type="ECO:0000256" key="2">
    <source>
        <dbReference type="ARBA" id="ARBA00023002"/>
    </source>
</evidence>
<sequence length="356" mass="38305">MIDGKVVLGITQGDVNGIGYEVMLRALADAAFSEMFVPVIYGSSQAVGHYRKVLGLGGPQVNVVRDAQEIHPRRVNLVECGARDLTVEMGQPTRAGGDAARDALERFFLDQRYEVLDGLVTLPVNKHAMQGSGFNFPGHTEYLAKCTGVQDALMLMVAEDLRLGVVTGHVPLRGVAELITPELILRKLELMDASLQRDFAISGPRMAVLSLNPHAGENGLLGDEEELVIKPAIEAANTAGMVVAGPFAADGFFGAGEWRHYDGVLAMYHDQGLTPFKTIAFDGGVNYTAGLPIVRTSPAHGTAYSLVGKGIASPNSFRQAVYLAIDIVKSRSRIDPLRANPVPSWRAEQQAKMREG</sequence>
<dbReference type="Pfam" id="PF04166">
    <property type="entry name" value="PdxA"/>
    <property type="match status" value="1"/>
</dbReference>
<dbReference type="Gene3D" id="3.40.718.10">
    <property type="entry name" value="Isopropylmalate Dehydrogenase"/>
    <property type="match status" value="1"/>
</dbReference>
<dbReference type="GO" id="GO:0016491">
    <property type="term" value="F:oxidoreductase activity"/>
    <property type="evidence" value="ECO:0007669"/>
    <property type="project" value="UniProtKB-KW"/>
</dbReference>
<dbReference type="PATRIC" id="fig|1702214.3.peg.130"/>
<evidence type="ECO:0000313" key="5">
    <source>
        <dbReference type="Proteomes" id="UP000054172"/>
    </source>
</evidence>
<keyword evidence="1" id="KW-0479">Metal-binding</keyword>
<name>A0A0Q4AWJ2_9BACT</name>
<dbReference type="GO" id="GO:0046872">
    <property type="term" value="F:metal ion binding"/>
    <property type="evidence" value="ECO:0007669"/>
    <property type="project" value="UniProtKB-KW"/>
</dbReference>
<proteinExistence type="predicted"/>
<keyword evidence="3" id="KW-0520">NAD</keyword>
<dbReference type="NCBIfam" id="TIGR00557">
    <property type="entry name" value="pdxA"/>
    <property type="match status" value="1"/>
</dbReference>
<evidence type="ECO:0000313" key="4">
    <source>
        <dbReference type="EMBL" id="KQM08195.1"/>
    </source>
</evidence>
<evidence type="ECO:0000256" key="1">
    <source>
        <dbReference type="ARBA" id="ARBA00022723"/>
    </source>
</evidence>
<evidence type="ECO:0000256" key="3">
    <source>
        <dbReference type="ARBA" id="ARBA00023027"/>
    </source>
</evidence>
<reference evidence="4" key="1">
    <citation type="submission" date="2015-08" db="EMBL/GenBank/DDBJ databases">
        <title>Candidatus Bacteriodes Periocalifornicus.</title>
        <authorList>
            <person name="McLean J.S."/>
            <person name="Kelley S."/>
        </authorList>
    </citation>
    <scope>NUCLEOTIDE SEQUENCE [LARGE SCALE GENOMIC DNA]</scope>
    <source>
        <strain evidence="4">12B</strain>
    </source>
</reference>
<dbReference type="GO" id="GO:0051287">
    <property type="term" value="F:NAD binding"/>
    <property type="evidence" value="ECO:0007669"/>
    <property type="project" value="InterPro"/>
</dbReference>
<dbReference type="Proteomes" id="UP000054172">
    <property type="component" value="Unassembled WGS sequence"/>
</dbReference>
<dbReference type="EMBL" id="LIIK01000058">
    <property type="protein sequence ID" value="KQM08195.1"/>
    <property type="molecule type" value="Genomic_DNA"/>
</dbReference>
<dbReference type="AlphaFoldDB" id="A0A0Q4AWJ2"/>
<dbReference type="STRING" id="1702214.AL399_08670"/>
<accession>A0A0Q4AWJ2</accession>
<protein>
    <submittedName>
        <fullName evidence="4">4-hydroxythreonine-4-phosphate dehydrogenase</fullName>
    </submittedName>
</protein>
<gene>
    <name evidence="4" type="ORF">AL399_08670</name>
</gene>
<comment type="caution">
    <text evidence="4">The sequence shown here is derived from an EMBL/GenBank/DDBJ whole genome shotgun (WGS) entry which is preliminary data.</text>
</comment>
<dbReference type="InterPro" id="IPR005255">
    <property type="entry name" value="PdxA_fam"/>
</dbReference>
<dbReference type="PANTHER" id="PTHR30004:SF6">
    <property type="entry name" value="D-THREONATE 4-PHOSPHATE DEHYDROGENASE"/>
    <property type="match status" value="1"/>
</dbReference>
<dbReference type="SUPFAM" id="SSF53659">
    <property type="entry name" value="Isocitrate/Isopropylmalate dehydrogenase-like"/>
    <property type="match status" value="1"/>
</dbReference>
<organism evidence="4 5">
    <name type="scientific">Candidatus [Bacteroides] periocalifornicus</name>
    <dbReference type="NCBI Taxonomy" id="1702214"/>
    <lineage>
        <taxon>Bacteria</taxon>
        <taxon>Pseudomonadati</taxon>
        <taxon>Bacteroidota</taxon>
    </lineage>
</organism>
<dbReference type="PANTHER" id="PTHR30004">
    <property type="entry name" value="4-HYDROXYTHREONINE-4-PHOSPHATE DEHYDROGENASE"/>
    <property type="match status" value="1"/>
</dbReference>